<dbReference type="HAMAP" id="MF_00185">
    <property type="entry name" value="IPP_trans"/>
    <property type="match status" value="1"/>
</dbReference>
<evidence type="ECO:0000256" key="3">
    <source>
        <dbReference type="ARBA" id="ARBA00005842"/>
    </source>
</evidence>
<dbReference type="RefSeq" id="WP_172471739.1">
    <property type="nucleotide sequence ID" value="NZ_BLMI01000028.1"/>
</dbReference>
<evidence type="ECO:0000256" key="6">
    <source>
        <dbReference type="ARBA" id="ARBA00022741"/>
    </source>
</evidence>
<comment type="caution">
    <text evidence="10">Lacks conserved residue(s) required for the propagation of feature annotation.</text>
</comment>
<keyword evidence="6 10" id="KW-0547">Nucleotide-binding</keyword>
<feature type="binding site" evidence="10">
    <location>
        <begin position="9"/>
        <end position="16"/>
    </location>
    <ligand>
        <name>ATP</name>
        <dbReference type="ChEBI" id="CHEBI:30616"/>
    </ligand>
</feature>
<feature type="site" description="Interaction with substrate tRNA" evidence="10">
    <location>
        <position position="100"/>
    </location>
</feature>
<dbReference type="Gene3D" id="3.40.50.300">
    <property type="entry name" value="P-loop containing nucleotide triphosphate hydrolases"/>
    <property type="match status" value="1"/>
</dbReference>
<evidence type="ECO:0000256" key="4">
    <source>
        <dbReference type="ARBA" id="ARBA00022679"/>
    </source>
</evidence>
<keyword evidence="7 10" id="KW-0067">ATP-binding</keyword>
<comment type="caution">
    <text evidence="14">The sequence shown here is derived from an EMBL/GenBank/DDBJ whole genome shotgun (WGS) entry which is preliminary data.</text>
</comment>
<keyword evidence="5 10" id="KW-0819">tRNA processing</keyword>
<comment type="subunit">
    <text evidence="10">Monomer.</text>
</comment>
<feature type="binding site" evidence="10">
    <location>
        <begin position="11"/>
        <end position="16"/>
    </location>
    <ligand>
        <name>substrate</name>
    </ligand>
</feature>
<dbReference type="EMBL" id="BLMI01000028">
    <property type="protein sequence ID" value="GFI40154.1"/>
    <property type="molecule type" value="Genomic_DNA"/>
</dbReference>
<evidence type="ECO:0000256" key="1">
    <source>
        <dbReference type="ARBA" id="ARBA00001946"/>
    </source>
</evidence>
<evidence type="ECO:0000313" key="14">
    <source>
        <dbReference type="EMBL" id="GFI40154.1"/>
    </source>
</evidence>
<evidence type="ECO:0000256" key="2">
    <source>
        <dbReference type="ARBA" id="ARBA00003213"/>
    </source>
</evidence>
<dbReference type="SUPFAM" id="SSF52540">
    <property type="entry name" value="P-loop containing nucleoside triphosphate hydrolases"/>
    <property type="match status" value="2"/>
</dbReference>
<organism evidence="14 15">
    <name type="scientific">Thomasclavelia cocleata</name>
    <dbReference type="NCBI Taxonomy" id="69824"/>
    <lineage>
        <taxon>Bacteria</taxon>
        <taxon>Bacillati</taxon>
        <taxon>Bacillota</taxon>
        <taxon>Erysipelotrichia</taxon>
        <taxon>Erysipelotrichales</taxon>
        <taxon>Coprobacillaceae</taxon>
        <taxon>Thomasclavelia</taxon>
    </lineage>
</organism>
<gene>
    <name evidence="10 14" type="primary">miaA</name>
    <name evidence="14" type="ORF">IMSAGC017_00185</name>
</gene>
<reference evidence="14 15" key="1">
    <citation type="journal article" date="2020" name="Microbiome">
        <title>Single-cell genomics of uncultured bacteria reveals dietary fiber responders in the mouse gut microbiota.</title>
        <authorList>
            <person name="Chijiiwa R."/>
            <person name="Hosokawa M."/>
            <person name="Kogawa M."/>
            <person name="Nishikawa Y."/>
            <person name="Ide K."/>
            <person name="Sakanashi C."/>
            <person name="Takahashi K."/>
            <person name="Takeyama H."/>
        </authorList>
    </citation>
    <scope>NUCLEOTIDE SEQUENCE [LARGE SCALE GENOMIC DNA]</scope>
    <source>
        <strain evidence="14">IMSAGC_017</strain>
    </source>
</reference>
<comment type="similarity">
    <text evidence="3 10 13">Belongs to the IPP transferase family.</text>
</comment>
<dbReference type="InterPro" id="IPR027417">
    <property type="entry name" value="P-loop_NTPase"/>
</dbReference>
<dbReference type="PANTHER" id="PTHR11088">
    <property type="entry name" value="TRNA DIMETHYLALLYLTRANSFERASE"/>
    <property type="match status" value="1"/>
</dbReference>
<evidence type="ECO:0000256" key="5">
    <source>
        <dbReference type="ARBA" id="ARBA00022694"/>
    </source>
</evidence>
<evidence type="ECO:0000256" key="7">
    <source>
        <dbReference type="ARBA" id="ARBA00022840"/>
    </source>
</evidence>
<evidence type="ECO:0000313" key="15">
    <source>
        <dbReference type="Proteomes" id="UP000490821"/>
    </source>
</evidence>
<dbReference type="GO" id="GO:0006400">
    <property type="term" value="P:tRNA modification"/>
    <property type="evidence" value="ECO:0007669"/>
    <property type="project" value="TreeGrafter"/>
</dbReference>
<dbReference type="GO" id="GO:0052381">
    <property type="term" value="F:tRNA dimethylallyltransferase activity"/>
    <property type="evidence" value="ECO:0007669"/>
    <property type="project" value="UniProtKB-UniRule"/>
</dbReference>
<sequence>MEKVIVVVGPTGVGKTRMGVALAKYFNGEVISGDSMQIYKTMDIGTAKVTSEEMKGVVHHLIDIKDPTENYSVKDFQDEVRLKIKEITSRGKLPIIVGGTGLYIKAALYDYEFGESQMDHQEYIDKYQAYSNKELYDLLNKIDETSAKELHPNNRQRVLRAIAIYESTGIKKSETLAKQNHELVYDAEFIGLTLEREALYERINQRVDLMMEQGLLQEIDGLMKKNYSKNLQSMKAIGYKEWFDYYQGTQTLEETLELIKKNSRNYAKRQYTWFNNQIPVKWFNVNLENFDQTIKTVINDLERKLCLFITHATIN</sequence>
<dbReference type="GO" id="GO:0005524">
    <property type="term" value="F:ATP binding"/>
    <property type="evidence" value="ECO:0007669"/>
    <property type="project" value="UniProtKB-UniRule"/>
</dbReference>
<evidence type="ECO:0000256" key="9">
    <source>
        <dbReference type="ARBA" id="ARBA00049563"/>
    </source>
</evidence>
<dbReference type="PANTHER" id="PTHR11088:SF60">
    <property type="entry name" value="TRNA DIMETHYLALLYLTRANSFERASE"/>
    <property type="match status" value="1"/>
</dbReference>
<evidence type="ECO:0000256" key="13">
    <source>
        <dbReference type="RuleBase" id="RU003785"/>
    </source>
</evidence>
<comment type="function">
    <text evidence="2 10 12">Catalyzes the transfer of a dimethylallyl group onto the adenine at position 37 in tRNAs that read codons beginning with uridine, leading to the formation of N6-(dimethylallyl)adenosine (i(6)A).</text>
</comment>
<keyword evidence="8 10" id="KW-0460">Magnesium</keyword>
<feature type="region of interest" description="Interaction with substrate tRNA" evidence="10">
    <location>
        <begin position="156"/>
        <end position="160"/>
    </location>
</feature>
<evidence type="ECO:0000256" key="10">
    <source>
        <dbReference type="HAMAP-Rule" id="MF_00185"/>
    </source>
</evidence>
<dbReference type="NCBIfam" id="TIGR00174">
    <property type="entry name" value="miaA"/>
    <property type="match status" value="1"/>
</dbReference>
<proteinExistence type="inferred from homology"/>
<protein>
    <recommendedName>
        <fullName evidence="10">tRNA dimethylallyltransferase</fullName>
        <ecNumber evidence="10">2.5.1.75</ecNumber>
    </recommendedName>
    <alternativeName>
        <fullName evidence="10">Dimethylallyl diphosphate:tRNA dimethylallyltransferase</fullName>
        <shortName evidence="10">DMAPP:tRNA dimethylallyltransferase</shortName>
        <shortName evidence="10">DMATase</shortName>
    </alternativeName>
    <alternativeName>
        <fullName evidence="10">Isopentenyl-diphosphate:tRNA isopentenyltransferase</fullName>
        <shortName evidence="10">IPP transferase</shortName>
        <shortName evidence="10">IPPT</shortName>
        <shortName evidence="10">IPTase</shortName>
    </alternativeName>
</protein>
<feature type="region of interest" description="Interaction with substrate tRNA" evidence="10">
    <location>
        <begin position="34"/>
        <end position="37"/>
    </location>
</feature>
<dbReference type="Gene3D" id="1.10.20.140">
    <property type="match status" value="1"/>
</dbReference>
<dbReference type="InterPro" id="IPR018022">
    <property type="entry name" value="IPT"/>
</dbReference>
<dbReference type="InterPro" id="IPR039657">
    <property type="entry name" value="Dimethylallyltransferase"/>
</dbReference>
<evidence type="ECO:0000256" key="12">
    <source>
        <dbReference type="RuleBase" id="RU003784"/>
    </source>
</evidence>
<evidence type="ECO:0000256" key="8">
    <source>
        <dbReference type="ARBA" id="ARBA00022842"/>
    </source>
</evidence>
<dbReference type="Proteomes" id="UP000490821">
    <property type="component" value="Unassembled WGS sequence"/>
</dbReference>
<dbReference type="EC" id="2.5.1.75" evidence="10"/>
<comment type="cofactor">
    <cofactor evidence="1 10">
        <name>Mg(2+)</name>
        <dbReference type="ChEBI" id="CHEBI:18420"/>
    </cofactor>
</comment>
<comment type="catalytic activity">
    <reaction evidence="9 10 11">
        <text>adenosine(37) in tRNA + dimethylallyl diphosphate = N(6)-dimethylallyladenosine(37) in tRNA + diphosphate</text>
        <dbReference type="Rhea" id="RHEA:26482"/>
        <dbReference type="Rhea" id="RHEA-COMP:10162"/>
        <dbReference type="Rhea" id="RHEA-COMP:10375"/>
        <dbReference type="ChEBI" id="CHEBI:33019"/>
        <dbReference type="ChEBI" id="CHEBI:57623"/>
        <dbReference type="ChEBI" id="CHEBI:74411"/>
        <dbReference type="ChEBI" id="CHEBI:74415"/>
        <dbReference type="EC" id="2.5.1.75"/>
    </reaction>
</comment>
<evidence type="ECO:0000256" key="11">
    <source>
        <dbReference type="RuleBase" id="RU003783"/>
    </source>
</evidence>
<keyword evidence="4 10" id="KW-0808">Transferase</keyword>
<name>A0A829ZB26_9FIRM</name>
<accession>A0A829ZB26</accession>
<dbReference type="AlphaFoldDB" id="A0A829ZB26"/>
<dbReference type="Pfam" id="PF01715">
    <property type="entry name" value="IPPT"/>
    <property type="match status" value="1"/>
</dbReference>